<keyword evidence="1" id="KW-0614">Plasmid</keyword>
<protein>
    <recommendedName>
        <fullName evidence="2">Borrelia outer surface protein E</fullName>
    </recommendedName>
</protein>
<sequence>MNNVSEKNQEMQNNIQAKISFRKDMKTLRMNLSGINKNSKGYEYNYRSLDDIVREIKNVIDKHNLDLFFTQDPISVEGQYGIVDYIRTTFYSTSTVYKYSFDTPTFTEKLQWTNENSSKNGKTVPQMVGAAITYFRRCALVGYLRIKTDEFFDFNVYIKYKKTNIGNWIDLGTLDLIKEEYSIVTDLNVGGHTARLFSVKESEINNFVNSMIRGGAFNADYYGYQEGEDYKIKNIETKIETINDSQFITFLGRDNTYAILLEEFKMNLKRI</sequence>
<evidence type="ECO:0000313" key="1">
    <source>
        <dbReference type="EMBL" id="ABL86594.1"/>
    </source>
</evidence>
<proteinExistence type="predicted"/>
<geneLocation type="plasmid" evidence="1">
    <name>cp32-4</name>
</geneLocation>
<evidence type="ECO:0008006" key="2">
    <source>
        <dbReference type="Google" id="ProtNLM"/>
    </source>
</evidence>
<dbReference type="InterPro" id="IPR007499">
    <property type="entry name" value="ERF_bacteria_virus"/>
</dbReference>
<dbReference type="InterPro" id="IPR038660">
    <property type="entry name" value="OspE-like_sf"/>
</dbReference>
<dbReference type="InterPro" id="IPR003483">
    <property type="entry name" value="OspEF"/>
</dbReference>
<dbReference type="Pfam" id="PF04404">
    <property type="entry name" value="ERF"/>
    <property type="match status" value="1"/>
</dbReference>
<dbReference type="Gene3D" id="2.30.31.50">
    <property type="entry name" value="Borrelia outer surface protein E/F"/>
    <property type="match status" value="1"/>
</dbReference>
<dbReference type="EMBL" id="DQ872879">
    <property type="protein sequence ID" value="ABL86594.1"/>
    <property type="molecule type" value="Genomic_DNA"/>
</dbReference>
<reference evidence="1" key="1">
    <citation type="submission" date="2006-07" db="EMBL/GenBank/DDBJ databases">
        <title>Genome of Borrelia burgdorferi strain BL206.</title>
        <authorList>
            <person name="Stevenson B."/>
        </authorList>
    </citation>
    <scope>NUCLEOTIDE SEQUENCE</scope>
    <source>
        <strain evidence="1">BL206</strain>
        <plasmid evidence="1">cp32-4</plasmid>
    </source>
</reference>
<name>H7C633_BORBG</name>
<dbReference type="RefSeq" id="WP_010883799.1">
    <property type="nucleotide sequence ID" value="NZ_CP019759.1"/>
</dbReference>
<organism evidence="1">
    <name type="scientific">Borreliella burgdorferi</name>
    <name type="common">Lyme disease spirochete</name>
    <name type="synonym">Borrelia burgdorferi</name>
    <dbReference type="NCBI Taxonomy" id="139"/>
    <lineage>
        <taxon>Bacteria</taxon>
        <taxon>Pseudomonadati</taxon>
        <taxon>Spirochaetota</taxon>
        <taxon>Spirochaetia</taxon>
        <taxon>Spirochaetales</taxon>
        <taxon>Borreliaceae</taxon>
        <taxon>Borreliella</taxon>
    </lineage>
</organism>
<accession>H7C633</accession>
<dbReference type="Pfam" id="PF02471">
    <property type="entry name" value="OspE"/>
    <property type="match status" value="1"/>
</dbReference>
<dbReference type="AlphaFoldDB" id="H7C633"/>